<evidence type="ECO:0000313" key="2">
    <source>
        <dbReference type="Proteomes" id="UP000033140"/>
    </source>
</evidence>
<sequence length="79" mass="9089">MRSTRRHGQDGVRYECFRLSWGYMCVCVSRLGWSRSHNFAKINRLVQKLSIAIITKTIRRQISIANPQKALNGCCNDSS</sequence>
<reference evidence="1 2" key="3">
    <citation type="journal article" date="2015" name="Genome Announc.">
        <title>Draft Genome Sequence of the Archiascomycetous Yeast Saitoella complicata.</title>
        <authorList>
            <person name="Yamauchi K."/>
            <person name="Kondo S."/>
            <person name="Hamamoto M."/>
            <person name="Takahashi Y."/>
            <person name="Ogura Y."/>
            <person name="Hayashi T."/>
            <person name="Nishida H."/>
        </authorList>
    </citation>
    <scope>NUCLEOTIDE SEQUENCE [LARGE SCALE GENOMIC DNA]</scope>
    <source>
        <strain evidence="1 2">NRRL Y-17804</strain>
    </source>
</reference>
<evidence type="ECO:0000313" key="1">
    <source>
        <dbReference type="EMBL" id="GAO47642.1"/>
    </source>
</evidence>
<proteinExistence type="predicted"/>
<accession>A0A0E9NCQ0</accession>
<organism evidence="1 2">
    <name type="scientific">Saitoella complicata (strain BCRC 22490 / CBS 7301 / JCM 7358 / NBRC 10748 / NRRL Y-17804)</name>
    <dbReference type="NCBI Taxonomy" id="698492"/>
    <lineage>
        <taxon>Eukaryota</taxon>
        <taxon>Fungi</taxon>
        <taxon>Dikarya</taxon>
        <taxon>Ascomycota</taxon>
        <taxon>Taphrinomycotina</taxon>
        <taxon>Taphrinomycotina incertae sedis</taxon>
        <taxon>Saitoella</taxon>
    </lineage>
</organism>
<reference evidence="1 2" key="2">
    <citation type="journal article" date="2014" name="J. Gen. Appl. Microbiol.">
        <title>The early diverging ascomycetous budding yeast Saitoella complicata has three histone deacetylases belonging to the Clr6, Hos2, and Rpd3 lineages.</title>
        <authorList>
            <person name="Nishida H."/>
            <person name="Matsumoto T."/>
            <person name="Kondo S."/>
            <person name="Hamamoto M."/>
            <person name="Yoshikawa H."/>
        </authorList>
    </citation>
    <scope>NUCLEOTIDE SEQUENCE [LARGE SCALE GENOMIC DNA]</scope>
    <source>
        <strain evidence="1 2">NRRL Y-17804</strain>
    </source>
</reference>
<dbReference type="AlphaFoldDB" id="A0A0E9NCQ0"/>
<name>A0A0E9NCQ0_SAICN</name>
<dbReference type="Proteomes" id="UP000033140">
    <property type="component" value="Unassembled WGS sequence"/>
</dbReference>
<reference evidence="1 2" key="1">
    <citation type="journal article" date="2011" name="J. Gen. Appl. Microbiol.">
        <title>Draft genome sequencing of the enigmatic yeast Saitoella complicata.</title>
        <authorList>
            <person name="Nishida H."/>
            <person name="Hamamoto M."/>
            <person name="Sugiyama J."/>
        </authorList>
    </citation>
    <scope>NUCLEOTIDE SEQUENCE [LARGE SCALE GENOMIC DNA]</scope>
    <source>
        <strain evidence="1 2">NRRL Y-17804</strain>
    </source>
</reference>
<gene>
    <name evidence="1" type="ORF">G7K_1842-t1</name>
</gene>
<comment type="caution">
    <text evidence="1">The sequence shown here is derived from an EMBL/GenBank/DDBJ whole genome shotgun (WGS) entry which is preliminary data.</text>
</comment>
<protein>
    <submittedName>
        <fullName evidence="1">Uncharacterized protein</fullName>
    </submittedName>
</protein>
<dbReference type="EMBL" id="BACD03000010">
    <property type="protein sequence ID" value="GAO47642.1"/>
    <property type="molecule type" value="Genomic_DNA"/>
</dbReference>
<keyword evidence="2" id="KW-1185">Reference proteome</keyword>